<sequence length="169" mass="18703">MVPYWGRTVKLCFHLVEDPELVPDERVEEYYIHGKKGRRTDMNNEHSNDTAAGLSYCFSETSNDDRRGDGGQFVTVGVDPSSSSRPGKEKIDVSSEQFDDSPHSFCMLNGDKGTSGEYRDGSSAREKRQRRGSGGGAVVGNADGRWGFGWRSSGRRGSNGDSGRDDRRR</sequence>
<evidence type="ECO:0000256" key="1">
    <source>
        <dbReference type="SAM" id="MobiDB-lite"/>
    </source>
</evidence>
<reference evidence="2 3" key="1">
    <citation type="submission" date="2024-01" db="EMBL/GenBank/DDBJ databases">
        <title>Genome assemblies of Stephania.</title>
        <authorList>
            <person name="Yang L."/>
        </authorList>
    </citation>
    <scope>NUCLEOTIDE SEQUENCE [LARGE SCALE GENOMIC DNA]</scope>
    <source>
        <strain evidence="2">YNDBR</strain>
        <tissue evidence="2">Leaf</tissue>
    </source>
</reference>
<feature type="region of interest" description="Disordered" evidence="1">
    <location>
        <begin position="63"/>
        <end position="169"/>
    </location>
</feature>
<accession>A0AAP0J5X5</accession>
<comment type="caution">
    <text evidence="2">The sequence shown here is derived from an EMBL/GenBank/DDBJ whole genome shotgun (WGS) entry which is preliminary data.</text>
</comment>
<name>A0AAP0J5X5_9MAGN</name>
<feature type="compositionally biased region" description="Low complexity" evidence="1">
    <location>
        <begin position="143"/>
        <end position="161"/>
    </location>
</feature>
<evidence type="ECO:0000313" key="2">
    <source>
        <dbReference type="EMBL" id="KAK9128038.1"/>
    </source>
</evidence>
<evidence type="ECO:0000313" key="3">
    <source>
        <dbReference type="Proteomes" id="UP001420932"/>
    </source>
</evidence>
<proteinExistence type="predicted"/>
<keyword evidence="3" id="KW-1185">Reference proteome</keyword>
<feature type="compositionally biased region" description="Basic and acidic residues" evidence="1">
    <location>
        <begin position="117"/>
        <end position="126"/>
    </location>
</feature>
<protein>
    <submittedName>
        <fullName evidence="2">Uncharacterized protein</fullName>
    </submittedName>
</protein>
<dbReference type="Proteomes" id="UP001420932">
    <property type="component" value="Unassembled WGS sequence"/>
</dbReference>
<dbReference type="EMBL" id="JBBNAF010000007">
    <property type="protein sequence ID" value="KAK9128038.1"/>
    <property type="molecule type" value="Genomic_DNA"/>
</dbReference>
<gene>
    <name evidence="2" type="ORF">Syun_016835</name>
</gene>
<organism evidence="2 3">
    <name type="scientific">Stephania yunnanensis</name>
    <dbReference type="NCBI Taxonomy" id="152371"/>
    <lineage>
        <taxon>Eukaryota</taxon>
        <taxon>Viridiplantae</taxon>
        <taxon>Streptophyta</taxon>
        <taxon>Embryophyta</taxon>
        <taxon>Tracheophyta</taxon>
        <taxon>Spermatophyta</taxon>
        <taxon>Magnoliopsida</taxon>
        <taxon>Ranunculales</taxon>
        <taxon>Menispermaceae</taxon>
        <taxon>Menispermoideae</taxon>
        <taxon>Cissampelideae</taxon>
        <taxon>Stephania</taxon>
    </lineage>
</organism>
<dbReference type="AlphaFoldDB" id="A0AAP0J5X5"/>